<dbReference type="SUPFAM" id="SSF55194">
    <property type="entry name" value="Ribosome recycling factor, RRF"/>
    <property type="match status" value="1"/>
</dbReference>
<dbReference type="Gene3D" id="1.10.132.20">
    <property type="entry name" value="Ribosome-recycling factor"/>
    <property type="match status" value="1"/>
</dbReference>
<evidence type="ECO:0000256" key="4">
    <source>
        <dbReference type="ARBA" id="ARBA00022917"/>
    </source>
</evidence>
<dbReference type="Pfam" id="PF01765">
    <property type="entry name" value="RRF"/>
    <property type="match status" value="1"/>
</dbReference>
<dbReference type="Gene3D" id="3.30.1360.40">
    <property type="match status" value="1"/>
</dbReference>
<keyword evidence="4" id="KW-0648">Protein biosynthesis</keyword>
<dbReference type="PANTHER" id="PTHR20982:SF3">
    <property type="entry name" value="MITOCHONDRIAL RIBOSOME RECYCLING FACTOR PSEUDO 1"/>
    <property type="match status" value="1"/>
</dbReference>
<dbReference type="FunFam" id="3.30.1360.40:FF:000001">
    <property type="entry name" value="Ribosome-recycling factor"/>
    <property type="match status" value="1"/>
</dbReference>
<dbReference type="InterPro" id="IPR036191">
    <property type="entry name" value="RRF_sf"/>
</dbReference>
<dbReference type="InterPro" id="IPR002661">
    <property type="entry name" value="Ribosome_recyc_fac"/>
</dbReference>
<dbReference type="GO" id="GO:0006412">
    <property type="term" value="P:translation"/>
    <property type="evidence" value="ECO:0007669"/>
    <property type="project" value="UniProtKB-KW"/>
</dbReference>
<dbReference type="GO" id="GO:0005737">
    <property type="term" value="C:cytoplasm"/>
    <property type="evidence" value="ECO:0007669"/>
    <property type="project" value="UniProtKB-SubCell"/>
</dbReference>
<accession>A0A161K8V5</accession>
<reference evidence="6" key="1">
    <citation type="submission" date="2015-10" db="EMBL/GenBank/DDBJ databases">
        <authorList>
            <person name="Gilbert D.G."/>
        </authorList>
    </citation>
    <scope>NUCLEOTIDE SEQUENCE</scope>
</reference>
<evidence type="ECO:0000313" key="6">
    <source>
        <dbReference type="EMBL" id="CUV09551.1"/>
    </source>
</evidence>
<keyword evidence="3" id="KW-0963">Cytoplasm</keyword>
<organism evidence="6">
    <name type="scientific">hydrothermal vent metagenome</name>
    <dbReference type="NCBI Taxonomy" id="652676"/>
    <lineage>
        <taxon>unclassified sequences</taxon>
        <taxon>metagenomes</taxon>
        <taxon>ecological metagenomes</taxon>
    </lineage>
</organism>
<gene>
    <name evidence="6" type="ORF">MGWOODY_Mmi844</name>
</gene>
<evidence type="ECO:0000256" key="1">
    <source>
        <dbReference type="ARBA" id="ARBA00004496"/>
    </source>
</evidence>
<dbReference type="GO" id="GO:0043023">
    <property type="term" value="F:ribosomal large subunit binding"/>
    <property type="evidence" value="ECO:0007669"/>
    <property type="project" value="TreeGrafter"/>
</dbReference>
<evidence type="ECO:0000256" key="3">
    <source>
        <dbReference type="ARBA" id="ARBA00022490"/>
    </source>
</evidence>
<name>A0A161K8V5_9ZZZZ</name>
<evidence type="ECO:0000259" key="5">
    <source>
        <dbReference type="Pfam" id="PF01765"/>
    </source>
</evidence>
<dbReference type="AlphaFoldDB" id="A0A161K8V5"/>
<dbReference type="PANTHER" id="PTHR20982">
    <property type="entry name" value="RIBOSOME RECYCLING FACTOR"/>
    <property type="match status" value="1"/>
</dbReference>
<dbReference type="NCBIfam" id="TIGR00496">
    <property type="entry name" value="frr"/>
    <property type="match status" value="1"/>
</dbReference>
<proteinExistence type="inferred from homology"/>
<evidence type="ECO:0000256" key="2">
    <source>
        <dbReference type="ARBA" id="ARBA00005912"/>
    </source>
</evidence>
<feature type="domain" description="Ribosome recycling factor" evidence="5">
    <location>
        <begin position="22"/>
        <end position="183"/>
    </location>
</feature>
<protein>
    <submittedName>
        <fullName evidence="6">Ribosome recycling factor</fullName>
    </submittedName>
</protein>
<dbReference type="InterPro" id="IPR023584">
    <property type="entry name" value="Ribosome_recyc_fac_dom"/>
</dbReference>
<comment type="subcellular location">
    <subcellularLocation>
        <location evidence="1">Cytoplasm</location>
    </subcellularLocation>
</comment>
<dbReference type="CDD" id="cd00520">
    <property type="entry name" value="RRF"/>
    <property type="match status" value="1"/>
</dbReference>
<sequence length="185" mass="21498">MIKDIIDDAVHRMDQAVIHTRMEINKVRTGRANPELVETLRISYYDTLTPLNQLSTISVPEPRLITIHPFDKSVMPDIEKVIMESNLGLTPNNNGEVIHIPIPPLSEERRRDLTKYVHQLTEEGRIAVRNVRRDAIHHIRDLQKDDHLSEDEIKRSETKIQDITDGHIKTLSDMMENKEKELMEV</sequence>
<dbReference type="HAMAP" id="MF_00040">
    <property type="entry name" value="RRF"/>
    <property type="match status" value="1"/>
</dbReference>
<dbReference type="FunFam" id="1.10.132.20:FF:000001">
    <property type="entry name" value="Ribosome-recycling factor"/>
    <property type="match status" value="1"/>
</dbReference>
<dbReference type="EMBL" id="FAXC01000260">
    <property type="protein sequence ID" value="CUV09551.1"/>
    <property type="molecule type" value="Genomic_DNA"/>
</dbReference>
<comment type="similarity">
    <text evidence="2">Belongs to the RRF family.</text>
</comment>